<dbReference type="KEGG" id="vg:55814495"/>
<dbReference type="InterPro" id="IPR038729">
    <property type="entry name" value="Rad50/SbcC_AAA"/>
</dbReference>
<sequence length="405" mass="44005">MGRKIVSLQVENIKRLKAIRITPDGTGVVIVGGNNAQGKSSVLDAIWLALGGRAASAATVRPVRDGEEAAMVRLDLGDLIVTRKWKGDKSTLTVESADGAKYSSPQSILDKLVGKLAFDPLAFATWDAKKQREVLMGLVELPFDPDELDAKRKGLFDQRTDVNRQLKQLDGQLAGMIPAPAGTPDEEVSVSELLEQYRAAQEQNRLTRVIANDVESNKLRITQLREQLAQAEADLEGNLAALAARPPQIDLFALESKLDDVDNINANVRAKLERQAKLAERASTEERADRLTAEIEQLDTTKAKGLADAVYPITGLGFDDTGVVYNGVPFQQASSAEQLRISTAMGMALNPELRVMHIRDGSLLDANSLDLVSRMAEANDFQIWIERVGTNDEGAVIIEDGEVAA</sequence>
<dbReference type="SUPFAM" id="SSF52540">
    <property type="entry name" value="P-loop containing nucleoside triphosphate hydrolases"/>
    <property type="match status" value="1"/>
</dbReference>
<dbReference type="Gene3D" id="3.40.50.300">
    <property type="entry name" value="P-loop containing nucleotide triphosphate hydrolases"/>
    <property type="match status" value="1"/>
</dbReference>
<evidence type="ECO:0000313" key="3">
    <source>
        <dbReference type="EMBL" id="QGJ93491.1"/>
    </source>
</evidence>
<gene>
    <name evidence="3" type="primary">42</name>
    <name evidence="3" type="ORF">SEA_MUFASA8_42</name>
</gene>
<proteinExistence type="predicted"/>
<feature type="domain" description="Rad50/SbcC-type AAA" evidence="2">
    <location>
        <begin position="7"/>
        <end position="296"/>
    </location>
</feature>
<dbReference type="InterPro" id="IPR027417">
    <property type="entry name" value="P-loop_NTPase"/>
</dbReference>
<accession>A0A649VMN2</accession>
<dbReference type="GO" id="GO:0006302">
    <property type="term" value="P:double-strand break repair"/>
    <property type="evidence" value="ECO:0007669"/>
    <property type="project" value="InterPro"/>
</dbReference>
<evidence type="ECO:0000313" key="4">
    <source>
        <dbReference type="Proteomes" id="UP000427282"/>
    </source>
</evidence>
<feature type="coiled-coil region" evidence="1">
    <location>
        <begin position="214"/>
        <end position="301"/>
    </location>
</feature>
<dbReference type="GeneID" id="55814495"/>
<dbReference type="Pfam" id="PF13476">
    <property type="entry name" value="AAA_23"/>
    <property type="match status" value="1"/>
</dbReference>
<dbReference type="GO" id="GO:0016887">
    <property type="term" value="F:ATP hydrolysis activity"/>
    <property type="evidence" value="ECO:0007669"/>
    <property type="project" value="InterPro"/>
</dbReference>
<protein>
    <submittedName>
        <fullName evidence="3">DNA repair protein</fullName>
    </submittedName>
</protein>
<evidence type="ECO:0000256" key="1">
    <source>
        <dbReference type="SAM" id="Coils"/>
    </source>
</evidence>
<organism evidence="3 4">
    <name type="scientific">Arthrobacter phage Mufasa8</name>
    <dbReference type="NCBI Taxonomy" id="2656526"/>
    <lineage>
        <taxon>Viruses</taxon>
        <taxon>Duplodnaviria</taxon>
        <taxon>Heunggongvirae</taxon>
        <taxon>Uroviricota</taxon>
        <taxon>Caudoviricetes</taxon>
        <taxon>Mufasoctovirus</taxon>
        <taxon>Mufasoctovirus mufasa8</taxon>
    </lineage>
</organism>
<dbReference type="RefSeq" id="YP_009885122.1">
    <property type="nucleotide sequence ID" value="NC_049478.1"/>
</dbReference>
<keyword evidence="1" id="KW-0175">Coiled coil</keyword>
<reference evidence="3 4" key="1">
    <citation type="submission" date="2019-10" db="EMBL/GenBank/DDBJ databases">
        <authorList>
            <person name="Garlena R.A."/>
            <person name="Russell D.A."/>
            <person name="Pope W.H."/>
            <person name="Jacobs-Sera D."/>
            <person name="Hatfull G.F."/>
        </authorList>
    </citation>
    <scope>NUCLEOTIDE SEQUENCE [LARGE SCALE GENOMIC DNA]</scope>
</reference>
<dbReference type="EMBL" id="MN586027">
    <property type="protein sequence ID" value="QGJ93491.1"/>
    <property type="molecule type" value="Genomic_DNA"/>
</dbReference>
<keyword evidence="4" id="KW-1185">Reference proteome</keyword>
<evidence type="ECO:0000259" key="2">
    <source>
        <dbReference type="Pfam" id="PF13476"/>
    </source>
</evidence>
<dbReference type="Proteomes" id="UP000427282">
    <property type="component" value="Segment"/>
</dbReference>
<name>A0A649VMN2_9CAUD</name>